<proteinExistence type="inferred from homology"/>
<sequence>MHLYTQRKLKKVEDHDKLLVTTWAHDPSTVAMSNALPILNDALCHSAVLVQGQGNVAEYYYVPFPLQELPEVEKVADSCELSWENHFAVKILAQELDLAHNCGYITMININTSGQSTGRTGIVKSPQEKCMNSNVVVASSENYVKDQHIAKNCQFSLGFPGDNVKYKESIQYEENNWMLLDCAFGIPLFNGLLNKKVCQRLLEQQFCNKANLQNLVTTNRKLCLQLLNFISEYQPVINSDIGKTSSFLPNRPGCDVELPLPTVNLMFYNGQD</sequence>
<evidence type="ECO:0000256" key="1">
    <source>
        <dbReference type="ARBA" id="ARBA00010319"/>
    </source>
</evidence>
<dbReference type="Proteomes" id="UP000887116">
    <property type="component" value="Unassembled WGS sequence"/>
</dbReference>
<evidence type="ECO:0000313" key="3">
    <source>
        <dbReference type="EMBL" id="GFR13177.1"/>
    </source>
</evidence>
<dbReference type="PANTHER" id="PTHR28441">
    <property type="entry name" value="PROTEIN FAM91A1"/>
    <property type="match status" value="1"/>
</dbReference>
<dbReference type="AlphaFoldDB" id="A0A8X6LLW5"/>
<dbReference type="Pfam" id="PF14648">
    <property type="entry name" value="FAM91_C"/>
    <property type="match status" value="1"/>
</dbReference>
<comment type="caution">
    <text evidence="3">The sequence shown here is derived from an EMBL/GenBank/DDBJ whole genome shotgun (WGS) entry which is preliminary data.</text>
</comment>
<evidence type="ECO:0000259" key="2">
    <source>
        <dbReference type="Pfam" id="PF14648"/>
    </source>
</evidence>
<name>A0A8X6LLW5_TRICU</name>
<reference evidence="3" key="1">
    <citation type="submission" date="2020-07" db="EMBL/GenBank/DDBJ databases">
        <title>Multicomponent nature underlies the extraordinary mechanical properties of spider dragline silk.</title>
        <authorList>
            <person name="Kono N."/>
            <person name="Nakamura H."/>
            <person name="Mori M."/>
            <person name="Yoshida Y."/>
            <person name="Ohtoshi R."/>
            <person name="Malay A.D."/>
            <person name="Moran D.A.P."/>
            <person name="Tomita M."/>
            <person name="Numata K."/>
            <person name="Arakawa K."/>
        </authorList>
    </citation>
    <scope>NUCLEOTIDE SEQUENCE</scope>
</reference>
<protein>
    <submittedName>
        <fullName evidence="3">Protein FAM91A1</fullName>
    </submittedName>
</protein>
<dbReference type="OrthoDB" id="6420680at2759"/>
<evidence type="ECO:0000313" key="4">
    <source>
        <dbReference type="Proteomes" id="UP000887116"/>
    </source>
</evidence>
<dbReference type="InterPro" id="IPR039199">
    <property type="entry name" value="FAM91"/>
</dbReference>
<keyword evidence="4" id="KW-1185">Reference proteome</keyword>
<dbReference type="EMBL" id="BMAO01036811">
    <property type="protein sequence ID" value="GFR13177.1"/>
    <property type="molecule type" value="Genomic_DNA"/>
</dbReference>
<comment type="similarity">
    <text evidence="1">Belongs to the FAM91 family.</text>
</comment>
<feature type="domain" description="FAM91 C-terminal" evidence="2">
    <location>
        <begin position="13"/>
        <end position="271"/>
    </location>
</feature>
<organism evidence="3 4">
    <name type="scientific">Trichonephila clavata</name>
    <name type="common">Joro spider</name>
    <name type="synonym">Nephila clavata</name>
    <dbReference type="NCBI Taxonomy" id="2740835"/>
    <lineage>
        <taxon>Eukaryota</taxon>
        <taxon>Metazoa</taxon>
        <taxon>Ecdysozoa</taxon>
        <taxon>Arthropoda</taxon>
        <taxon>Chelicerata</taxon>
        <taxon>Arachnida</taxon>
        <taxon>Araneae</taxon>
        <taxon>Araneomorphae</taxon>
        <taxon>Entelegynae</taxon>
        <taxon>Araneoidea</taxon>
        <taxon>Nephilidae</taxon>
        <taxon>Trichonephila</taxon>
    </lineage>
</organism>
<dbReference type="PANTHER" id="PTHR28441:SF2">
    <property type="entry name" value="PROTEIN FAM91A1"/>
    <property type="match status" value="1"/>
</dbReference>
<accession>A0A8X6LLW5</accession>
<gene>
    <name evidence="3" type="primary">fam91a1</name>
    <name evidence="3" type="ORF">TNCT_492711</name>
</gene>
<dbReference type="InterPro" id="IPR028097">
    <property type="entry name" value="FAM91_C_dom"/>
</dbReference>